<comment type="caution">
    <text evidence="1">The sequence shown here is derived from an EMBL/GenBank/DDBJ whole genome shotgun (WGS) entry which is preliminary data.</text>
</comment>
<name>A0A4S4APD4_9RHOO</name>
<gene>
    <name evidence="1" type="ORF">E6C76_20100</name>
</gene>
<organism evidence="1 2">
    <name type="scientific">Pseudothauera nasutitermitis</name>
    <dbReference type="NCBI Taxonomy" id="2565930"/>
    <lineage>
        <taxon>Bacteria</taxon>
        <taxon>Pseudomonadati</taxon>
        <taxon>Pseudomonadota</taxon>
        <taxon>Betaproteobacteria</taxon>
        <taxon>Rhodocyclales</taxon>
        <taxon>Zoogloeaceae</taxon>
        <taxon>Pseudothauera</taxon>
    </lineage>
</organism>
<accession>A0A4S4APD4</accession>
<sequence length="133" mass="14642">MRNHTLGAIAIPEDVWWTDEFAWSALAQENDTGLTGALIIHQGLRTEGRPITLTSNTNGGWVPRGTVLALHAQRALPDTRLTLTLADGREFTVMHDLTREFEAAPVRPACDMTNATNYRITLPLIQTAPPETP</sequence>
<proteinExistence type="predicted"/>
<keyword evidence="2" id="KW-1185">Reference proteome</keyword>
<dbReference type="OrthoDB" id="5432576at2"/>
<evidence type="ECO:0000313" key="1">
    <source>
        <dbReference type="EMBL" id="THF61538.1"/>
    </source>
</evidence>
<reference evidence="1 2" key="1">
    <citation type="submission" date="2019-04" db="EMBL/GenBank/DDBJ databases">
        <title>Azoarcus nasutitermitis sp. nov. isolated from termite nest.</title>
        <authorList>
            <person name="Lin S.-Y."/>
            <person name="Hameed A."/>
            <person name="Hsu Y.-H."/>
            <person name="Young C.-C."/>
        </authorList>
    </citation>
    <scope>NUCLEOTIDE SEQUENCE [LARGE SCALE GENOMIC DNA]</scope>
    <source>
        <strain evidence="1 2">CC-YHH838</strain>
    </source>
</reference>
<evidence type="ECO:0000313" key="2">
    <source>
        <dbReference type="Proteomes" id="UP000308430"/>
    </source>
</evidence>
<dbReference type="EMBL" id="SSOC01000009">
    <property type="protein sequence ID" value="THF61538.1"/>
    <property type="molecule type" value="Genomic_DNA"/>
</dbReference>
<dbReference type="Proteomes" id="UP000308430">
    <property type="component" value="Unassembled WGS sequence"/>
</dbReference>
<dbReference type="AlphaFoldDB" id="A0A4S4APD4"/>
<protein>
    <submittedName>
        <fullName evidence="1">Uncharacterized protein</fullName>
    </submittedName>
</protein>